<evidence type="ECO:0000313" key="11">
    <source>
        <dbReference type="EMBL" id="GKU70836.1"/>
    </source>
</evidence>
<reference evidence="11" key="4">
    <citation type="submission" date="2022-04" db="EMBL/GenBank/DDBJ databases">
        <authorList>
            <person name="Komine T."/>
            <person name="Fukano H."/>
            <person name="Wada S."/>
        </authorList>
    </citation>
    <scope>NUCLEOTIDE SEQUENCE</scope>
    <source>
        <strain evidence="11">NJB18185</strain>
    </source>
</reference>
<evidence type="ECO:0000259" key="8">
    <source>
        <dbReference type="PROSITE" id="PS50893"/>
    </source>
</evidence>
<protein>
    <submittedName>
        <fullName evidence="11">Thiol reductant ABC exporter subunit CydD</fullName>
    </submittedName>
</protein>
<dbReference type="RefSeq" id="WP_108922951.1">
    <property type="nucleotide sequence ID" value="NZ_BFCH01000018.1"/>
</dbReference>
<dbReference type="GO" id="GO:0140359">
    <property type="term" value="F:ABC-type transporter activity"/>
    <property type="evidence" value="ECO:0007669"/>
    <property type="project" value="InterPro"/>
</dbReference>
<dbReference type="SUPFAM" id="SSF90123">
    <property type="entry name" value="ABC transporter transmembrane region"/>
    <property type="match status" value="1"/>
</dbReference>
<dbReference type="Pfam" id="PF00005">
    <property type="entry name" value="ABC_tran"/>
    <property type="match status" value="1"/>
</dbReference>
<dbReference type="InterPro" id="IPR014216">
    <property type="entry name" value="ABC_transptr_CydD"/>
</dbReference>
<dbReference type="Gene3D" id="1.20.1560.10">
    <property type="entry name" value="ABC transporter type 1, transmembrane domain"/>
    <property type="match status" value="1"/>
</dbReference>
<evidence type="ECO:0000313" key="10">
    <source>
        <dbReference type="EMBL" id="GBG38586.1"/>
    </source>
</evidence>
<evidence type="ECO:0000259" key="9">
    <source>
        <dbReference type="PROSITE" id="PS50929"/>
    </source>
</evidence>
<evidence type="ECO:0000256" key="1">
    <source>
        <dbReference type="ARBA" id="ARBA00004651"/>
    </source>
</evidence>
<dbReference type="CDD" id="cd18584">
    <property type="entry name" value="ABC_6TM_AarD_CydD"/>
    <property type="match status" value="1"/>
</dbReference>
<evidence type="ECO:0000256" key="4">
    <source>
        <dbReference type="ARBA" id="ARBA00022840"/>
    </source>
</evidence>
<evidence type="ECO:0000313" key="13">
    <source>
        <dbReference type="Proteomes" id="UP001139505"/>
    </source>
</evidence>
<comment type="caution">
    <text evidence="11">The sequence shown here is derived from an EMBL/GenBank/DDBJ whole genome shotgun (WGS) entry which is preliminary data.</text>
</comment>
<gene>
    <name evidence="11" type="primary">cydD</name>
    <name evidence="10" type="ORF">MmonteBS_29580</name>
    <name evidence="11" type="ORF">NJB18185_06130</name>
</gene>
<keyword evidence="3" id="KW-0547">Nucleotide-binding</keyword>
<evidence type="ECO:0000256" key="2">
    <source>
        <dbReference type="ARBA" id="ARBA00022692"/>
    </source>
</evidence>
<dbReference type="AlphaFoldDB" id="A0AA37PJW0"/>
<dbReference type="InterPro" id="IPR036640">
    <property type="entry name" value="ABC1_TM_sf"/>
</dbReference>
<keyword evidence="4" id="KW-0067">ATP-binding</keyword>
<comment type="subcellular location">
    <subcellularLocation>
        <location evidence="1">Cell membrane</location>
        <topology evidence="1">Multi-pass membrane protein</topology>
    </subcellularLocation>
</comment>
<dbReference type="EMBL" id="BQYH01000005">
    <property type="protein sequence ID" value="GKU70836.1"/>
    <property type="molecule type" value="Genomic_DNA"/>
</dbReference>
<dbReference type="SMART" id="SM00382">
    <property type="entry name" value="AAA"/>
    <property type="match status" value="1"/>
</dbReference>
<dbReference type="Proteomes" id="UP000245060">
    <property type="component" value="Unassembled WGS sequence"/>
</dbReference>
<feature type="domain" description="ABC transporter" evidence="8">
    <location>
        <begin position="322"/>
        <end position="537"/>
    </location>
</feature>
<dbReference type="EMBL" id="BFCH01000018">
    <property type="protein sequence ID" value="GBG38586.1"/>
    <property type="molecule type" value="Genomic_DNA"/>
</dbReference>
<proteinExistence type="predicted"/>
<sequence>MRHYLAATVSCGVVISGCAIGTAIVLAGIVARVITDPFARSLRGWLTPLSIVVALWVVRTVTRWLQARLGQRGASAVIADLNDQVLAAVTARQPNHLAAQRDEAAIVVTRGLDGLRPYFTGYVPTLLLAAILTPATVAVIAVYDLKSMVIVVITLPLIPIFMVLIGMATAERSAAALSAMTTLQGRLLDLIAGIPTLRALGRASGPEHRIAELAAAHRRSAMATLRIAFLSALVLELLATLGVALIAVGIGLRLVFGEMSLTIGLTVLLLAPDVYWPLRRIGVEFHAAQNGRTAADKAFALIGEPAATAVRTRTVVAHGAQIRLEALSVAGRDGNSPCELTATIQPGLVTVLTGRNGAGKTTSLQAIAGLTVPSSGRITLDGVDVTELEQTAWWRQLSWLPQRPVLLPGTVGDNLGLLGELDDIERACAAAGFDAVLAELPDGPDTAVGRDGVGLSLGQRQRLGLARALGSRAAVLLLDEPTAHLDTHTEERVLRAIVERARAGATVVVVGHRQPVLAIADQVIEVVSDGQVSHAHV</sequence>
<evidence type="ECO:0000256" key="7">
    <source>
        <dbReference type="SAM" id="Phobius"/>
    </source>
</evidence>
<feature type="transmembrane region" description="Helical" evidence="7">
    <location>
        <begin position="42"/>
        <end position="62"/>
    </location>
</feature>
<feature type="transmembrane region" description="Helical" evidence="7">
    <location>
        <begin position="227"/>
        <end position="248"/>
    </location>
</feature>
<evidence type="ECO:0000256" key="3">
    <source>
        <dbReference type="ARBA" id="ARBA00022741"/>
    </source>
</evidence>
<dbReference type="InterPro" id="IPR039421">
    <property type="entry name" value="Type_1_exporter"/>
</dbReference>
<reference evidence="12" key="2">
    <citation type="submission" date="2018-04" db="EMBL/GenBank/DDBJ databases">
        <title>Draft genome sequence of Mycobacterium montefiorense isolated from Japanese black salamander.</title>
        <authorList>
            <person name="Fukano H."/>
            <person name="Yoshida M."/>
            <person name="Shimizu A."/>
            <person name="Iwao H."/>
            <person name="Kurata O."/>
            <person name="Katayama Y."/>
            <person name="Omatsu T."/>
            <person name="Mizutani T."/>
            <person name="Wada S."/>
            <person name="Hoshino Y."/>
        </authorList>
    </citation>
    <scope>NUCLEOTIDE SEQUENCE [LARGE SCALE GENOMIC DNA]</scope>
    <source>
        <strain evidence="12">BS</strain>
    </source>
</reference>
<reference evidence="10" key="1">
    <citation type="journal article" date="2018" name="Genome Announc.">
        <title>Draft Genome Sequence of Mycobacterium montefiorense Isolated from Japanese Black Salamander (Hynobius nigrescens).</title>
        <authorList>
            <person name="Fukano H."/>
            <person name="Yoshida M."/>
            <person name="Shimizu A."/>
            <person name="Iwao H."/>
            <person name="Katayama Y."/>
            <person name="Omatsu T."/>
            <person name="Mizutani T."/>
            <person name="Kurata O."/>
            <person name="Wada S."/>
            <person name="Hoshino Y."/>
        </authorList>
    </citation>
    <scope>NUCLEOTIDE SEQUENCE</scope>
    <source>
        <strain evidence="10">BS</strain>
    </source>
</reference>
<evidence type="ECO:0000313" key="12">
    <source>
        <dbReference type="Proteomes" id="UP000245060"/>
    </source>
</evidence>
<feature type="transmembrane region" description="Helical" evidence="7">
    <location>
        <begin position="119"/>
        <end position="143"/>
    </location>
</feature>
<dbReference type="Pfam" id="PF00664">
    <property type="entry name" value="ABC_membrane"/>
    <property type="match status" value="1"/>
</dbReference>
<dbReference type="PANTHER" id="PTHR24221">
    <property type="entry name" value="ATP-BINDING CASSETTE SUB-FAMILY B"/>
    <property type="match status" value="1"/>
</dbReference>
<dbReference type="GO" id="GO:0016887">
    <property type="term" value="F:ATP hydrolysis activity"/>
    <property type="evidence" value="ECO:0007669"/>
    <property type="project" value="InterPro"/>
</dbReference>
<dbReference type="CDD" id="cd03228">
    <property type="entry name" value="ABCC_MRP_Like"/>
    <property type="match status" value="1"/>
</dbReference>
<dbReference type="Gene3D" id="3.40.50.300">
    <property type="entry name" value="P-loop containing nucleotide triphosphate hydrolases"/>
    <property type="match status" value="1"/>
</dbReference>
<dbReference type="InterPro" id="IPR017871">
    <property type="entry name" value="ABC_transporter-like_CS"/>
</dbReference>
<keyword evidence="12" id="KW-1185">Reference proteome</keyword>
<keyword evidence="2 7" id="KW-0812">Transmembrane</keyword>
<feature type="domain" description="ABC transmembrane type-1" evidence="9">
    <location>
        <begin position="6"/>
        <end position="290"/>
    </location>
</feature>
<dbReference type="SUPFAM" id="SSF52540">
    <property type="entry name" value="P-loop containing nucleoside triphosphate hydrolases"/>
    <property type="match status" value="1"/>
</dbReference>
<dbReference type="PROSITE" id="PS00211">
    <property type="entry name" value="ABC_TRANSPORTER_1"/>
    <property type="match status" value="1"/>
</dbReference>
<dbReference type="InterPro" id="IPR003439">
    <property type="entry name" value="ABC_transporter-like_ATP-bd"/>
</dbReference>
<dbReference type="InterPro" id="IPR027417">
    <property type="entry name" value="P-loop_NTPase"/>
</dbReference>
<dbReference type="GO" id="GO:0042883">
    <property type="term" value="P:cysteine transport"/>
    <property type="evidence" value="ECO:0007669"/>
    <property type="project" value="InterPro"/>
</dbReference>
<dbReference type="PANTHER" id="PTHR24221:SF590">
    <property type="entry name" value="COMPONENT LINKED WITH THE ASSEMBLY OF CYTOCHROME' TRANSPORT TRANSMEMBRANE ATP-BINDING PROTEIN ABC TRANSPORTER CYDD-RELATED"/>
    <property type="match status" value="1"/>
</dbReference>
<keyword evidence="6 7" id="KW-0472">Membrane</keyword>
<dbReference type="PROSITE" id="PS50929">
    <property type="entry name" value="ABC_TM1F"/>
    <property type="match status" value="1"/>
</dbReference>
<reference evidence="11" key="3">
    <citation type="journal article" date="2022" name="Microbiol. Resour. Announc.">
        <title>Draft Genome Sequences of Eight Mycobacterium montefiorense Strains Isolated from Salamanders in Captivity.</title>
        <authorList>
            <person name="Komine T."/>
            <person name="Ihara H."/>
            <person name="Fukano H."/>
            <person name="Hoshino Y."/>
            <person name="Kurata O."/>
            <person name="Wada S."/>
        </authorList>
    </citation>
    <scope>NUCLEOTIDE SEQUENCE</scope>
    <source>
        <strain evidence="11">NJB18185</strain>
    </source>
</reference>
<accession>A0AA37PJW0</accession>
<organism evidence="11 13">
    <name type="scientific">Mycobacterium montefiorense</name>
    <dbReference type="NCBI Taxonomy" id="154654"/>
    <lineage>
        <taxon>Bacteria</taxon>
        <taxon>Bacillati</taxon>
        <taxon>Actinomycetota</taxon>
        <taxon>Actinomycetes</taxon>
        <taxon>Mycobacteriales</taxon>
        <taxon>Mycobacteriaceae</taxon>
        <taxon>Mycobacterium</taxon>
        <taxon>Mycobacterium simiae complex</taxon>
    </lineage>
</organism>
<evidence type="ECO:0000256" key="5">
    <source>
        <dbReference type="ARBA" id="ARBA00022989"/>
    </source>
</evidence>
<keyword evidence="5 7" id="KW-1133">Transmembrane helix</keyword>
<dbReference type="Proteomes" id="UP001139505">
    <property type="component" value="Unassembled WGS sequence"/>
</dbReference>
<dbReference type="InterPro" id="IPR011527">
    <property type="entry name" value="ABC1_TM_dom"/>
</dbReference>
<feature type="transmembrane region" description="Helical" evidence="7">
    <location>
        <begin position="149"/>
        <end position="170"/>
    </location>
</feature>
<dbReference type="PROSITE" id="PS51257">
    <property type="entry name" value="PROKAR_LIPOPROTEIN"/>
    <property type="match status" value="1"/>
</dbReference>
<dbReference type="GO" id="GO:0005524">
    <property type="term" value="F:ATP binding"/>
    <property type="evidence" value="ECO:0007669"/>
    <property type="project" value="UniProtKB-KW"/>
</dbReference>
<dbReference type="InterPro" id="IPR003593">
    <property type="entry name" value="AAA+_ATPase"/>
</dbReference>
<feature type="transmembrane region" description="Helical" evidence="7">
    <location>
        <begin position="7"/>
        <end position="30"/>
    </location>
</feature>
<name>A0AA37PJW0_9MYCO</name>
<evidence type="ECO:0000256" key="6">
    <source>
        <dbReference type="ARBA" id="ARBA00023136"/>
    </source>
</evidence>
<dbReference type="NCBIfam" id="TIGR02857">
    <property type="entry name" value="CydD"/>
    <property type="match status" value="1"/>
</dbReference>
<dbReference type="PROSITE" id="PS50893">
    <property type="entry name" value="ABC_TRANSPORTER_2"/>
    <property type="match status" value="1"/>
</dbReference>
<dbReference type="GO" id="GO:0005886">
    <property type="term" value="C:plasma membrane"/>
    <property type="evidence" value="ECO:0007669"/>
    <property type="project" value="UniProtKB-SubCell"/>
</dbReference>